<name>A0A812CZR1_ACAPH</name>
<dbReference type="PANTHER" id="PTHR45973:SF9">
    <property type="entry name" value="LEUCINE-RICH REPEAT-CONTAINING PROTEIN 46"/>
    <property type="match status" value="1"/>
</dbReference>
<dbReference type="EMBL" id="CAHIKZ030002443">
    <property type="protein sequence ID" value="CAE1286923.1"/>
    <property type="molecule type" value="Genomic_DNA"/>
</dbReference>
<dbReference type="OrthoDB" id="1904536at2759"/>
<dbReference type="Pfam" id="PF14580">
    <property type="entry name" value="LRR_9"/>
    <property type="match status" value="1"/>
</dbReference>
<evidence type="ECO:0000256" key="6">
    <source>
        <dbReference type="SAM" id="Coils"/>
    </source>
</evidence>
<feature type="region of interest" description="Disordered" evidence="7">
    <location>
        <begin position="1"/>
        <end position="61"/>
    </location>
</feature>
<keyword evidence="5" id="KW-0966">Cell projection</keyword>
<evidence type="ECO:0000313" key="9">
    <source>
        <dbReference type="Proteomes" id="UP000597762"/>
    </source>
</evidence>
<dbReference type="GO" id="GO:0035082">
    <property type="term" value="P:axoneme assembly"/>
    <property type="evidence" value="ECO:0007669"/>
    <property type="project" value="TreeGrafter"/>
</dbReference>
<comment type="caution">
    <text evidence="8">The sequence shown here is derived from an EMBL/GenBank/DDBJ whole genome shotgun (WGS) entry which is preliminary data.</text>
</comment>
<dbReference type="Gene3D" id="3.80.10.10">
    <property type="entry name" value="Ribonuclease Inhibitor"/>
    <property type="match status" value="2"/>
</dbReference>
<dbReference type="SMART" id="SM00365">
    <property type="entry name" value="LRR_SD22"/>
    <property type="match status" value="5"/>
</dbReference>
<dbReference type="PANTHER" id="PTHR45973">
    <property type="entry name" value="PROTEIN PHOSPHATASE 1 REGULATORY SUBUNIT SDS22-RELATED"/>
    <property type="match status" value="1"/>
</dbReference>
<evidence type="ECO:0000256" key="5">
    <source>
        <dbReference type="ARBA" id="ARBA00023273"/>
    </source>
</evidence>
<dbReference type="GO" id="GO:0070840">
    <property type="term" value="F:dynein complex binding"/>
    <property type="evidence" value="ECO:0007669"/>
    <property type="project" value="TreeGrafter"/>
</dbReference>
<accession>A0A812CZR1</accession>
<keyword evidence="2" id="KW-0433">Leucine-rich repeat</keyword>
<gene>
    <name evidence="8" type="ORF">SPHA_46243</name>
</gene>
<evidence type="ECO:0000256" key="1">
    <source>
        <dbReference type="ARBA" id="ARBA00004138"/>
    </source>
</evidence>
<dbReference type="PROSITE" id="PS51450">
    <property type="entry name" value="LRR"/>
    <property type="match status" value="4"/>
</dbReference>
<proteinExistence type="predicted"/>
<evidence type="ECO:0000256" key="7">
    <source>
        <dbReference type="SAM" id="MobiDB-lite"/>
    </source>
</evidence>
<evidence type="ECO:0000256" key="2">
    <source>
        <dbReference type="ARBA" id="ARBA00022614"/>
    </source>
</evidence>
<evidence type="ECO:0000313" key="8">
    <source>
        <dbReference type="EMBL" id="CAE1286923.1"/>
    </source>
</evidence>
<evidence type="ECO:0000256" key="4">
    <source>
        <dbReference type="ARBA" id="ARBA00023069"/>
    </source>
</evidence>
<feature type="compositionally biased region" description="Basic and acidic residues" evidence="7">
    <location>
        <begin position="24"/>
        <end position="61"/>
    </location>
</feature>
<keyword evidence="9" id="KW-1185">Reference proteome</keyword>
<dbReference type="SUPFAM" id="SSF52075">
    <property type="entry name" value="Outer arm dynein light chain 1"/>
    <property type="match status" value="1"/>
</dbReference>
<dbReference type="InterPro" id="IPR050576">
    <property type="entry name" value="Cilia_flagella_integrity"/>
</dbReference>
<keyword evidence="4" id="KW-0969">Cilium</keyword>
<dbReference type="InterPro" id="IPR032675">
    <property type="entry name" value="LRR_dom_sf"/>
</dbReference>
<dbReference type="GO" id="GO:0005930">
    <property type="term" value="C:axoneme"/>
    <property type="evidence" value="ECO:0007669"/>
    <property type="project" value="TreeGrafter"/>
</dbReference>
<comment type="subcellular location">
    <subcellularLocation>
        <location evidence="1">Cell projection</location>
        <location evidence="1">Cilium</location>
    </subcellularLocation>
</comment>
<dbReference type="Proteomes" id="UP000597762">
    <property type="component" value="Unassembled WGS sequence"/>
</dbReference>
<feature type="coiled-coil region" evidence="6">
    <location>
        <begin position="297"/>
        <end position="340"/>
    </location>
</feature>
<dbReference type="InterPro" id="IPR001611">
    <property type="entry name" value="Leu-rich_rpt"/>
</dbReference>
<dbReference type="AlphaFoldDB" id="A0A812CZR1"/>
<keyword evidence="6" id="KW-0175">Coiled coil</keyword>
<organism evidence="8 9">
    <name type="scientific">Acanthosepion pharaonis</name>
    <name type="common">Pharaoh cuttlefish</name>
    <name type="synonym">Sepia pharaonis</name>
    <dbReference type="NCBI Taxonomy" id="158019"/>
    <lineage>
        <taxon>Eukaryota</taxon>
        <taxon>Metazoa</taxon>
        <taxon>Spiralia</taxon>
        <taxon>Lophotrochozoa</taxon>
        <taxon>Mollusca</taxon>
        <taxon>Cephalopoda</taxon>
        <taxon>Coleoidea</taxon>
        <taxon>Decapodiformes</taxon>
        <taxon>Sepiida</taxon>
        <taxon>Sepiina</taxon>
        <taxon>Sepiidae</taxon>
        <taxon>Acanthosepion</taxon>
    </lineage>
</organism>
<reference evidence="8" key="1">
    <citation type="submission" date="2021-01" db="EMBL/GenBank/DDBJ databases">
        <authorList>
            <person name="Li R."/>
            <person name="Bekaert M."/>
        </authorList>
    </citation>
    <scope>NUCLEOTIDE SEQUENCE</scope>
    <source>
        <strain evidence="8">Farmed</strain>
    </source>
</reference>
<dbReference type="FunFam" id="3.80.10.10:FF:000166">
    <property type="entry name" value="Dynein assembly factor 1, axonemal"/>
    <property type="match status" value="1"/>
</dbReference>
<protein>
    <submittedName>
        <fullName evidence="8">DNAAF1</fullName>
    </submittedName>
</protein>
<sequence length="600" mass="68817">MPLTVTAPELAEENATGPIQPTCEKNEPESTDALEEHCAIDDEKLKEPKEEKCEEKAMADKEKQDKYGNNWPRLTKAFLRQHCKDLKLYMTPELNDVLYLHYKGFPCIENLEEYTGLKCLWLECNGLLKIENLDNQKNLKCLYLQQNLIHKIENLEQLHLLCCLNVSNNMIEKIENLSGLTDLSTLQISHNKLTKLDDILHLIECTNISVLDLSHNHLEDPEIVEEVFAKMPSLGVLYLMGNPVIKKIKNYRKYLIISIKTLKYLDDRPVFPKDRALAEAWEIGGVEAETAERKAWAEKERKKIQDSVDALQKIRKKAEAQRIQKRLDEERKERNDEDNKVEVSSAVDILNQAINDEQTKSPKQQQHIEKEYQNDAFNIDVIDLRNSSLTSSKENESIFNLATSHNLLECENFKSSMLKIRNIETENNVLENSDVVDNNEKGRGKRKKWEQKIQSLEDIKSNDISSFTSKMTQEISPKEKHKPLIEELHDIQDNANNIDGSTELITAESESSTPFNKKLHASVAVQDDNSNDSTQKLLIEEIDIQDSCSQVAAEALKKAEVESRQSCDDEDPDISKRWAAPREVPEGITIKNDQTIEENI</sequence>
<evidence type="ECO:0000256" key="3">
    <source>
        <dbReference type="ARBA" id="ARBA00022737"/>
    </source>
</evidence>
<keyword evidence="3" id="KW-0677">Repeat</keyword>